<keyword evidence="3" id="KW-1185">Reference proteome</keyword>
<proteinExistence type="predicted"/>
<dbReference type="EMBL" id="JAKCXM010000155">
    <property type="protein sequence ID" value="KAJ0400407.1"/>
    <property type="molecule type" value="Genomic_DNA"/>
</dbReference>
<name>A0AAD5M297_PYTIN</name>
<evidence type="ECO:0000256" key="1">
    <source>
        <dbReference type="SAM" id="MobiDB-lite"/>
    </source>
</evidence>
<feature type="compositionally biased region" description="Low complexity" evidence="1">
    <location>
        <begin position="268"/>
        <end position="283"/>
    </location>
</feature>
<evidence type="ECO:0000313" key="3">
    <source>
        <dbReference type="Proteomes" id="UP001209570"/>
    </source>
</evidence>
<sequence length="291" mass="31103">MRHPAVVKKPNAPDDLPEIAHCFDFLHTIVGGSLESAEEIPTFTVFHDHVPTPSIKELALELQDVLVTLSLHEVQGDAALVKGVIHALVFHECTLGMSKRDFLDSDQLIGRVAILAEPDLTIEGLSKATTRAVLTLEHRSLAKCPAPNVGSDKQPEIFCTKNNFITDATPHRPKRRPPVAPWAPRHPLPEAGQSNAVAVEGVAAYFGLFLQASSNDASKNQNATTGGAPGAPNDGQDLTVFVQSLLEQMLEKSISDLMEQTNDDGANDKAAQAAATTSDVAATQKDKGESV</sequence>
<organism evidence="2 3">
    <name type="scientific">Pythium insidiosum</name>
    <name type="common">Pythiosis disease agent</name>
    <dbReference type="NCBI Taxonomy" id="114742"/>
    <lineage>
        <taxon>Eukaryota</taxon>
        <taxon>Sar</taxon>
        <taxon>Stramenopiles</taxon>
        <taxon>Oomycota</taxon>
        <taxon>Peronosporomycetes</taxon>
        <taxon>Pythiales</taxon>
        <taxon>Pythiaceae</taxon>
        <taxon>Pythium</taxon>
    </lineage>
</organism>
<comment type="caution">
    <text evidence="2">The sequence shown here is derived from an EMBL/GenBank/DDBJ whole genome shotgun (WGS) entry which is preliminary data.</text>
</comment>
<dbReference type="Proteomes" id="UP001209570">
    <property type="component" value="Unassembled WGS sequence"/>
</dbReference>
<gene>
    <name evidence="2" type="ORF">P43SY_001685</name>
</gene>
<feature type="region of interest" description="Disordered" evidence="1">
    <location>
        <begin position="256"/>
        <end position="291"/>
    </location>
</feature>
<reference evidence="2" key="1">
    <citation type="submission" date="2021-12" db="EMBL/GenBank/DDBJ databases">
        <title>Prjna785345.</title>
        <authorList>
            <person name="Rujirawat T."/>
            <person name="Krajaejun T."/>
        </authorList>
    </citation>
    <scope>NUCLEOTIDE SEQUENCE</scope>
    <source>
        <strain evidence="2">Pi057C3</strain>
    </source>
</reference>
<feature type="region of interest" description="Disordered" evidence="1">
    <location>
        <begin position="165"/>
        <end position="188"/>
    </location>
</feature>
<protein>
    <submittedName>
        <fullName evidence="2">Uncharacterized protein</fullName>
    </submittedName>
</protein>
<accession>A0AAD5M297</accession>
<feature type="region of interest" description="Disordered" evidence="1">
    <location>
        <begin position="217"/>
        <end position="236"/>
    </location>
</feature>
<evidence type="ECO:0000313" key="2">
    <source>
        <dbReference type="EMBL" id="KAJ0400407.1"/>
    </source>
</evidence>
<dbReference type="AlphaFoldDB" id="A0AAD5M297"/>